<evidence type="ECO:0000313" key="3">
    <source>
        <dbReference type="Proteomes" id="UP000275777"/>
    </source>
</evidence>
<gene>
    <name evidence="2" type="primary">entF_2</name>
    <name evidence="2" type="ORF">NCTC9695_03124</name>
</gene>
<dbReference type="EMBL" id="LR134182">
    <property type="protein sequence ID" value="VEB42674.1"/>
    <property type="molecule type" value="Genomic_DNA"/>
</dbReference>
<dbReference type="SUPFAM" id="SSF52777">
    <property type="entry name" value="CoA-dependent acyltransferases"/>
    <property type="match status" value="1"/>
</dbReference>
<keyword evidence="2" id="KW-0548">Nucleotidyltransferase</keyword>
<dbReference type="Proteomes" id="UP000275777">
    <property type="component" value="Chromosome"/>
</dbReference>
<keyword evidence="2" id="KW-0808">Transferase</keyword>
<dbReference type="Gene3D" id="3.30.559.30">
    <property type="entry name" value="Nonribosomal peptide synthetase, condensation domain"/>
    <property type="match status" value="1"/>
</dbReference>
<dbReference type="EC" id="2.7.7.-" evidence="2"/>
<feature type="domain" description="Condensation" evidence="1">
    <location>
        <begin position="1"/>
        <end position="105"/>
    </location>
</feature>
<dbReference type="Pfam" id="PF00668">
    <property type="entry name" value="Condensation"/>
    <property type="match status" value="1"/>
</dbReference>
<evidence type="ECO:0000259" key="1">
    <source>
        <dbReference type="Pfam" id="PF00668"/>
    </source>
</evidence>
<reference evidence="2 3" key="1">
    <citation type="submission" date="2018-12" db="EMBL/GenBank/DDBJ databases">
        <authorList>
            <consortium name="Pathogen Informatics"/>
        </authorList>
    </citation>
    <scope>NUCLEOTIDE SEQUENCE [LARGE SCALE GENOMIC DNA]</scope>
    <source>
        <strain evidence="2 3">NCTC9695</strain>
    </source>
</reference>
<dbReference type="InterPro" id="IPR001242">
    <property type="entry name" value="Condensation_dom"/>
</dbReference>
<proteinExistence type="predicted"/>
<name>A0A447TCT7_CHRVL</name>
<protein>
    <submittedName>
        <fullName evidence="2">Enterobactin synthase component F</fullName>
        <ecNumber evidence="2">2.7.7.-</ecNumber>
    </submittedName>
</protein>
<dbReference type="AlphaFoldDB" id="A0A447TCT7"/>
<organism evidence="2 3">
    <name type="scientific">Chromobacterium violaceum</name>
    <dbReference type="NCBI Taxonomy" id="536"/>
    <lineage>
        <taxon>Bacteria</taxon>
        <taxon>Pseudomonadati</taxon>
        <taxon>Pseudomonadota</taxon>
        <taxon>Betaproteobacteria</taxon>
        <taxon>Neisseriales</taxon>
        <taxon>Chromobacteriaceae</taxon>
        <taxon>Chromobacterium</taxon>
    </lineage>
</organism>
<evidence type="ECO:0000313" key="2">
    <source>
        <dbReference type="EMBL" id="VEB42674.1"/>
    </source>
</evidence>
<dbReference type="GO" id="GO:0016779">
    <property type="term" value="F:nucleotidyltransferase activity"/>
    <property type="evidence" value="ECO:0007669"/>
    <property type="project" value="UniProtKB-KW"/>
</dbReference>
<sequence length="140" mass="15388">MAAAFAYLAKMTGKARVAMGMPFMRRMGSAALRATGPVVNVLPVALDVSDGDDLATLARRLADELKQARRRERYDAEQIQRDSGMVGSRRALYGATLNLKIYDQSLRLGEVEGVTLPLAVGRSKTSNSASGSRARRWWWN</sequence>
<accession>A0A447TCT7</accession>